<evidence type="ECO:0000313" key="2">
    <source>
        <dbReference type="Proteomes" id="UP000277204"/>
    </source>
</evidence>
<proteinExistence type="predicted"/>
<name>A0A183LIZ8_9TREM</name>
<accession>A0A183LIZ8</accession>
<keyword evidence="2" id="KW-1185">Reference proteome</keyword>
<dbReference type="EMBL" id="UZAI01001129">
    <property type="protein sequence ID" value="VDO59111.1"/>
    <property type="molecule type" value="Genomic_DNA"/>
</dbReference>
<protein>
    <submittedName>
        <fullName evidence="1">Uncharacterized protein</fullName>
    </submittedName>
</protein>
<evidence type="ECO:0000313" key="1">
    <source>
        <dbReference type="EMBL" id="VDO59111.1"/>
    </source>
</evidence>
<organism evidence="1 2">
    <name type="scientific">Schistosoma margrebowiei</name>
    <dbReference type="NCBI Taxonomy" id="48269"/>
    <lineage>
        <taxon>Eukaryota</taxon>
        <taxon>Metazoa</taxon>
        <taxon>Spiralia</taxon>
        <taxon>Lophotrochozoa</taxon>
        <taxon>Platyhelminthes</taxon>
        <taxon>Trematoda</taxon>
        <taxon>Digenea</taxon>
        <taxon>Strigeidida</taxon>
        <taxon>Schistosomatoidea</taxon>
        <taxon>Schistosomatidae</taxon>
        <taxon>Schistosoma</taxon>
    </lineage>
</organism>
<dbReference type="AlphaFoldDB" id="A0A183LIZ8"/>
<sequence>MPLLPTRSPIYLGTWNACTMQETGRVFRIDAEMRRYNLEVLGKWIGHTLRKAPKCATREALTWNPQGERKRRRLKDTLRREMEIEMRKTNKNWMELEKKAQDRVGWRMLFGGLCSIRSNRRKPTKTNWYNISFLVITFIDSSSFTMNIISIYYRLICHRNYSYVNMAKIKPLK</sequence>
<gene>
    <name evidence="1" type="ORF">SMRZ_LOCUS3773</name>
</gene>
<dbReference type="Proteomes" id="UP000277204">
    <property type="component" value="Unassembled WGS sequence"/>
</dbReference>
<reference evidence="1 2" key="1">
    <citation type="submission" date="2018-11" db="EMBL/GenBank/DDBJ databases">
        <authorList>
            <consortium name="Pathogen Informatics"/>
        </authorList>
    </citation>
    <scope>NUCLEOTIDE SEQUENCE [LARGE SCALE GENOMIC DNA]</scope>
    <source>
        <strain evidence="1 2">Zambia</strain>
    </source>
</reference>